<dbReference type="eggNOG" id="ENOG502R7PE">
    <property type="taxonomic scope" value="Eukaryota"/>
</dbReference>
<feature type="coiled-coil region" evidence="4">
    <location>
        <begin position="173"/>
        <end position="242"/>
    </location>
</feature>
<dbReference type="GO" id="GO:0005525">
    <property type="term" value="F:GTP binding"/>
    <property type="evidence" value="ECO:0007669"/>
    <property type="project" value="UniProtKB-KW"/>
</dbReference>
<dbReference type="AlphaFoldDB" id="H0WAN2"/>
<reference evidence="6" key="3">
    <citation type="submission" date="2025-09" db="UniProtKB">
        <authorList>
            <consortium name="Ensembl"/>
        </authorList>
    </citation>
    <scope>IDENTIFICATION</scope>
    <source>
        <strain evidence="6">2N</strain>
    </source>
</reference>
<dbReference type="SUPFAM" id="SSF52540">
    <property type="entry name" value="P-loop containing nucleoside triphosphate hydrolases"/>
    <property type="match status" value="1"/>
</dbReference>
<evidence type="ECO:0000313" key="6">
    <source>
        <dbReference type="Ensembl" id="ENSCPOP00000020045.2"/>
    </source>
</evidence>
<evidence type="ECO:0000256" key="4">
    <source>
        <dbReference type="SAM" id="Coils"/>
    </source>
</evidence>
<keyword evidence="2" id="KW-0547">Nucleotide-binding</keyword>
<dbReference type="InterPro" id="IPR045058">
    <property type="entry name" value="GIMA/IAN/Toc"/>
</dbReference>
<dbReference type="CDD" id="cd01852">
    <property type="entry name" value="AIG1"/>
    <property type="match status" value="1"/>
</dbReference>
<dbReference type="Proteomes" id="UP000005447">
    <property type="component" value="Unassembled WGS sequence"/>
</dbReference>
<keyword evidence="7" id="KW-1185">Reference proteome</keyword>
<feature type="domain" description="AIG1-type G" evidence="5">
    <location>
        <begin position="6"/>
        <end position="208"/>
    </location>
</feature>
<dbReference type="PROSITE" id="PS51720">
    <property type="entry name" value="G_AIG1"/>
    <property type="match status" value="1"/>
</dbReference>
<dbReference type="InterPro" id="IPR006703">
    <property type="entry name" value="G_AIG1"/>
</dbReference>
<dbReference type="PANTHER" id="PTHR10903:SF170">
    <property type="entry name" value="GTPASE IMAP FAMILY MEMBER 7"/>
    <property type="match status" value="1"/>
</dbReference>
<dbReference type="FunCoup" id="H0WAN2">
    <property type="interactions" value="4"/>
</dbReference>
<gene>
    <name evidence="6" type="primary">LOC100732570</name>
</gene>
<sequence length="289" mass="32681">MAAHENNALRIVLVGKTGSGKSATGNTILGAAKFPSRVSAQAVTKNCEKQTRKWNGKDLVVVDTPGLFDTKDNLETTCEEISRCVIASCPGPHAILMVIQLGRYTEEEQKTVRLIKHVFGEAAMKHMVVLFTRKDELDGSSLSDFLENADKNLTDIIEECGNRCFAINNKAGRSEKESQVQELLELLEKMVQANGGAYFSDTIYKGVEKKIKDQKLRMENFTKQLNEEVKQIQGSSKSEEEKKKAIEAVKMQYDKKIKNVKGKAEDDVFKYVFKKIFEIIYNIWEELWK</sequence>
<dbReference type="Pfam" id="PF04548">
    <property type="entry name" value="AIG1"/>
    <property type="match status" value="1"/>
</dbReference>
<protein>
    <recommendedName>
        <fullName evidence="5">AIG1-type G domain-containing protein</fullName>
    </recommendedName>
</protein>
<evidence type="ECO:0000259" key="5">
    <source>
        <dbReference type="PROSITE" id="PS51720"/>
    </source>
</evidence>
<dbReference type="Gene3D" id="3.40.50.300">
    <property type="entry name" value="P-loop containing nucleotide triphosphate hydrolases"/>
    <property type="match status" value="1"/>
</dbReference>
<keyword evidence="4" id="KW-0175">Coiled coil</keyword>
<dbReference type="PANTHER" id="PTHR10903">
    <property type="entry name" value="GTPASE, IMAP FAMILY MEMBER-RELATED"/>
    <property type="match status" value="1"/>
</dbReference>
<dbReference type="VEuPathDB" id="HostDB:ENSCPOG00000005108"/>
<dbReference type="EMBL" id="AAKN02032921">
    <property type="status" value="NOT_ANNOTATED_CDS"/>
    <property type="molecule type" value="Genomic_DNA"/>
</dbReference>
<dbReference type="Ensembl" id="ENSCPOT00000005163.3">
    <property type="protein sequence ID" value="ENSCPOP00000020045.2"/>
    <property type="gene ID" value="ENSCPOG00000005108.4"/>
</dbReference>
<evidence type="ECO:0000313" key="7">
    <source>
        <dbReference type="Proteomes" id="UP000005447"/>
    </source>
</evidence>
<dbReference type="HOGENOM" id="CLU_010468_0_0_1"/>
<comment type="similarity">
    <text evidence="1">Belongs to the TRAFAC class TrmE-Era-EngA-EngB-Septin-like GTPase superfamily. AIG1/Toc34/Toc159-like paraseptin GTPase family. IAN subfamily.</text>
</comment>
<name>H0WAN2_CAVPO</name>
<dbReference type="OMA" id="QECPSRR"/>
<accession>H0WAN2</accession>
<evidence type="ECO:0000256" key="3">
    <source>
        <dbReference type="ARBA" id="ARBA00023134"/>
    </source>
</evidence>
<dbReference type="GeneTree" id="ENSGT00940000163384"/>
<dbReference type="InParanoid" id="H0WAN2"/>
<dbReference type="Bgee" id="ENSCPOG00000005108">
    <property type="expression patterns" value="Expressed in liver and 7 other cell types or tissues"/>
</dbReference>
<evidence type="ECO:0000256" key="2">
    <source>
        <dbReference type="ARBA" id="ARBA00022741"/>
    </source>
</evidence>
<organism evidence="6 7">
    <name type="scientific">Cavia porcellus</name>
    <name type="common">Guinea pig</name>
    <dbReference type="NCBI Taxonomy" id="10141"/>
    <lineage>
        <taxon>Eukaryota</taxon>
        <taxon>Metazoa</taxon>
        <taxon>Chordata</taxon>
        <taxon>Craniata</taxon>
        <taxon>Vertebrata</taxon>
        <taxon>Euteleostomi</taxon>
        <taxon>Mammalia</taxon>
        <taxon>Eutheria</taxon>
        <taxon>Euarchontoglires</taxon>
        <taxon>Glires</taxon>
        <taxon>Rodentia</taxon>
        <taxon>Hystricomorpha</taxon>
        <taxon>Caviidae</taxon>
        <taxon>Cavia</taxon>
    </lineage>
</organism>
<reference evidence="6" key="2">
    <citation type="submission" date="2025-08" db="UniProtKB">
        <authorList>
            <consortium name="Ensembl"/>
        </authorList>
    </citation>
    <scope>IDENTIFICATION</scope>
    <source>
        <strain evidence="6">2N</strain>
    </source>
</reference>
<evidence type="ECO:0000256" key="1">
    <source>
        <dbReference type="ARBA" id="ARBA00008535"/>
    </source>
</evidence>
<reference evidence="7" key="1">
    <citation type="journal article" date="2011" name="Nature">
        <title>A high-resolution map of human evolutionary constraint using 29 mammals.</title>
        <authorList>
            <person name="Lindblad-Toh K."/>
            <person name="Garber M."/>
            <person name="Zuk O."/>
            <person name="Lin M.F."/>
            <person name="Parker B.J."/>
            <person name="Washietl S."/>
            <person name="Kheradpour P."/>
            <person name="Ernst J."/>
            <person name="Jordan G."/>
            <person name="Mauceli E."/>
            <person name="Ward L.D."/>
            <person name="Lowe C.B."/>
            <person name="Holloway A.K."/>
            <person name="Clamp M."/>
            <person name="Gnerre S."/>
            <person name="Alfoldi J."/>
            <person name="Beal K."/>
            <person name="Chang J."/>
            <person name="Clawson H."/>
            <person name="Cuff J."/>
            <person name="Di Palma F."/>
            <person name="Fitzgerald S."/>
            <person name="Flicek P."/>
            <person name="Guttman M."/>
            <person name="Hubisz M.J."/>
            <person name="Jaffe D.B."/>
            <person name="Jungreis I."/>
            <person name="Kent W.J."/>
            <person name="Kostka D."/>
            <person name="Lara M."/>
            <person name="Martins A.L."/>
            <person name="Massingham T."/>
            <person name="Moltke I."/>
            <person name="Raney B.J."/>
            <person name="Rasmussen M.D."/>
            <person name="Robinson J."/>
            <person name="Stark A."/>
            <person name="Vilella A.J."/>
            <person name="Wen J."/>
            <person name="Xie X."/>
            <person name="Zody M.C."/>
            <person name="Baldwin J."/>
            <person name="Bloom T."/>
            <person name="Chin C.W."/>
            <person name="Heiman D."/>
            <person name="Nicol R."/>
            <person name="Nusbaum C."/>
            <person name="Young S."/>
            <person name="Wilkinson J."/>
            <person name="Worley K.C."/>
            <person name="Kovar C.L."/>
            <person name="Muzny D.M."/>
            <person name="Gibbs R.A."/>
            <person name="Cree A."/>
            <person name="Dihn H.H."/>
            <person name="Fowler G."/>
            <person name="Jhangiani S."/>
            <person name="Joshi V."/>
            <person name="Lee S."/>
            <person name="Lewis L.R."/>
            <person name="Nazareth L.V."/>
            <person name="Okwuonu G."/>
            <person name="Santibanez J."/>
            <person name="Warren W.C."/>
            <person name="Mardis E.R."/>
            <person name="Weinstock G.M."/>
            <person name="Wilson R.K."/>
            <person name="Delehaunty K."/>
            <person name="Dooling D."/>
            <person name="Fronik C."/>
            <person name="Fulton L."/>
            <person name="Fulton B."/>
            <person name="Graves T."/>
            <person name="Minx P."/>
            <person name="Sodergren E."/>
            <person name="Birney E."/>
            <person name="Margulies E.H."/>
            <person name="Herrero J."/>
            <person name="Green E.D."/>
            <person name="Haussler D."/>
            <person name="Siepel A."/>
            <person name="Goldman N."/>
            <person name="Pollard K.S."/>
            <person name="Pedersen J.S."/>
            <person name="Lander E.S."/>
            <person name="Kellis M."/>
        </authorList>
    </citation>
    <scope>NUCLEOTIDE SEQUENCE [LARGE SCALE GENOMIC DNA]</scope>
    <source>
        <strain evidence="7">2N</strain>
    </source>
</reference>
<dbReference type="STRING" id="10141.ENSCPOP00000020045"/>
<keyword evidence="3" id="KW-0342">GTP-binding</keyword>
<proteinExistence type="inferred from homology"/>
<dbReference type="InterPro" id="IPR027417">
    <property type="entry name" value="P-loop_NTPase"/>
</dbReference>
<dbReference type="FunFam" id="3.40.50.300:FF:000366">
    <property type="entry name" value="GTPase, IMAP family member 2"/>
    <property type="match status" value="1"/>
</dbReference>